<dbReference type="Gene3D" id="1.25.40.10">
    <property type="entry name" value="Tetratricopeptide repeat domain"/>
    <property type="match status" value="2"/>
</dbReference>
<dbReference type="RefSeq" id="XP_027124928.1">
    <property type="nucleotide sequence ID" value="XM_027269127.1"/>
</dbReference>
<name>A0A6P6XAX4_COFAR</name>
<evidence type="ECO:0000313" key="4">
    <source>
        <dbReference type="RefSeq" id="XP_027124926.1"/>
    </source>
</evidence>
<dbReference type="Pfam" id="PF13041">
    <property type="entry name" value="PPR_2"/>
    <property type="match status" value="1"/>
</dbReference>
<dbReference type="Pfam" id="PF01535">
    <property type="entry name" value="PPR"/>
    <property type="match status" value="5"/>
</dbReference>
<dbReference type="AlphaFoldDB" id="A0A6P6XAX4"/>
<sequence>MCHTQPMVPLHEKGLGSSEKAQNMLRKYCQYILFLSHKKHQRSFRRAIQQLHCQLIFAPKSTSNATIELEQHSSAKNKLTELLGLWNFILRQYALGLSPQEAVFLFQHLQGHCQVEYFFDSFTYSFLIKASANLIQSGLGKQLHCLTYKAGFQEHIYVQTALIDMYMKCGCLVEAGKVFDEMPQKNLVTWNALLTGFIRWGDLGSAQSVFNRMPQKNVVSWTGMIDGYTRMRQFVKALSLFQRMVIYQGIKPTEVTLLAIFPAIWNLRHIEFCQLVHAYGEKSGYNASDMRVMNCLIDAYAKCGSIEYALRVFRDILDERKNIVTWTSIISSFAMHGMAEEASKSFSGMLCTGLKPNPVTFLSVLNACSHGGLVDEGLEFFRRMVNEYDIVPDIKHYGSVIDMLGRAGRLEEAEKIAMKIPMDIGNVVVWRTLLGACSFHGNVEMGEKVTRIIMEMERQYGGDYVLLSNIFAGVGRYIDSERVRSHMDKKNTAKVTGLSFV</sequence>
<dbReference type="PANTHER" id="PTHR47926">
    <property type="entry name" value="PENTATRICOPEPTIDE REPEAT-CONTAINING PROTEIN"/>
    <property type="match status" value="1"/>
</dbReference>
<evidence type="ECO:0000256" key="2">
    <source>
        <dbReference type="PROSITE-ProRule" id="PRU00708"/>
    </source>
</evidence>
<dbReference type="FunFam" id="1.25.40.10:FF:000348">
    <property type="entry name" value="Pentatricopeptide repeat-containing protein chloroplastic"/>
    <property type="match status" value="1"/>
</dbReference>
<feature type="repeat" description="PPR" evidence="2">
    <location>
        <begin position="357"/>
        <end position="387"/>
    </location>
</feature>
<feature type="repeat" description="PPR" evidence="2">
    <location>
        <begin position="289"/>
        <end position="319"/>
    </location>
</feature>
<feature type="repeat" description="PPR" evidence="2">
    <location>
        <begin position="186"/>
        <end position="220"/>
    </location>
</feature>
<evidence type="ECO:0000313" key="6">
    <source>
        <dbReference type="RefSeq" id="XP_027124928.1"/>
    </source>
</evidence>
<dbReference type="Pfam" id="PF20431">
    <property type="entry name" value="E_motif"/>
    <property type="match status" value="1"/>
</dbReference>
<dbReference type="NCBIfam" id="TIGR00756">
    <property type="entry name" value="PPR"/>
    <property type="match status" value="6"/>
</dbReference>
<dbReference type="FunFam" id="1.25.40.10:FF:001213">
    <property type="entry name" value="Pentatricopeptide repeat-containing protein, mitochondrial"/>
    <property type="match status" value="1"/>
</dbReference>
<organism evidence="3 6">
    <name type="scientific">Coffea arabica</name>
    <name type="common">Arabian coffee</name>
    <dbReference type="NCBI Taxonomy" id="13443"/>
    <lineage>
        <taxon>Eukaryota</taxon>
        <taxon>Viridiplantae</taxon>
        <taxon>Streptophyta</taxon>
        <taxon>Embryophyta</taxon>
        <taxon>Tracheophyta</taxon>
        <taxon>Spermatophyta</taxon>
        <taxon>Magnoliopsida</taxon>
        <taxon>eudicotyledons</taxon>
        <taxon>Gunneridae</taxon>
        <taxon>Pentapetalae</taxon>
        <taxon>asterids</taxon>
        <taxon>lamiids</taxon>
        <taxon>Gentianales</taxon>
        <taxon>Rubiaceae</taxon>
        <taxon>Ixoroideae</taxon>
        <taxon>Gardenieae complex</taxon>
        <taxon>Bertiereae - Coffeeae clade</taxon>
        <taxon>Coffeeae</taxon>
        <taxon>Coffea</taxon>
    </lineage>
</organism>
<dbReference type="OrthoDB" id="1879205at2759"/>
<dbReference type="InterPro" id="IPR046848">
    <property type="entry name" value="E_motif"/>
</dbReference>
<protein>
    <submittedName>
        <fullName evidence="4 5">Pentatricopeptide repeat-containing protein At1g09220, mitochondrial-like isoform X1</fullName>
    </submittedName>
</protein>
<dbReference type="GeneID" id="113741578"/>
<proteinExistence type="predicted"/>
<dbReference type="InterPro" id="IPR011990">
    <property type="entry name" value="TPR-like_helical_dom_sf"/>
</dbReference>
<feature type="repeat" description="PPR" evidence="2">
    <location>
        <begin position="322"/>
        <end position="356"/>
    </location>
</feature>
<dbReference type="RefSeq" id="XP_027124926.1">
    <property type="nucleotide sequence ID" value="XM_027269125.1"/>
</dbReference>
<evidence type="ECO:0000313" key="3">
    <source>
        <dbReference type="Proteomes" id="UP001652660"/>
    </source>
</evidence>
<keyword evidence="3" id="KW-1185">Reference proteome</keyword>
<dbReference type="GO" id="GO:0003723">
    <property type="term" value="F:RNA binding"/>
    <property type="evidence" value="ECO:0007669"/>
    <property type="project" value="InterPro"/>
</dbReference>
<evidence type="ECO:0000256" key="1">
    <source>
        <dbReference type="ARBA" id="ARBA00022737"/>
    </source>
</evidence>
<dbReference type="RefSeq" id="XP_027124927.1">
    <property type="nucleotide sequence ID" value="XM_027269126.1"/>
</dbReference>
<dbReference type="InterPro" id="IPR046960">
    <property type="entry name" value="PPR_At4g14850-like_plant"/>
</dbReference>
<reference evidence="3" key="1">
    <citation type="journal article" date="2025" name="Foods">
        <title>Unveiling the Microbial Signatures of Arabica Coffee Cherries: Insights into Ripeness Specific Diversity, Functional Traits, and Implications for Quality and Safety.</title>
        <authorList>
            <consortium name="RefSeq"/>
            <person name="Tenea G.N."/>
            <person name="Cifuentes V."/>
            <person name="Reyes P."/>
            <person name="Cevallos-Vallejos M."/>
        </authorList>
    </citation>
    <scope>NUCLEOTIDE SEQUENCE [LARGE SCALE GENOMIC DNA]</scope>
</reference>
<dbReference type="InterPro" id="IPR002885">
    <property type="entry name" value="PPR_rpt"/>
</dbReference>
<accession>A0A6P6XAX4</accession>
<dbReference type="GO" id="GO:0009451">
    <property type="term" value="P:RNA modification"/>
    <property type="evidence" value="ECO:0007669"/>
    <property type="project" value="InterPro"/>
</dbReference>
<dbReference type="PROSITE" id="PS51375">
    <property type="entry name" value="PPR"/>
    <property type="match status" value="4"/>
</dbReference>
<reference evidence="4 5" key="2">
    <citation type="submission" date="2025-04" db="UniProtKB">
        <authorList>
            <consortium name="RefSeq"/>
        </authorList>
    </citation>
    <scope>IDENTIFICATION</scope>
    <source>
        <tissue evidence="4 5">Leaves</tissue>
    </source>
</reference>
<evidence type="ECO:0000313" key="5">
    <source>
        <dbReference type="RefSeq" id="XP_027124927.1"/>
    </source>
</evidence>
<gene>
    <name evidence="4 5 6" type="primary">LOC113741578</name>
</gene>
<keyword evidence="1" id="KW-0677">Repeat</keyword>
<dbReference type="Proteomes" id="UP001652660">
    <property type="component" value="Chromosome 4e"/>
</dbReference>
<dbReference type="PANTHER" id="PTHR47926:SF460">
    <property type="entry name" value="OS01G0815900 PROTEIN"/>
    <property type="match status" value="1"/>
</dbReference>